<dbReference type="EMBL" id="JAIWYP010000012">
    <property type="protein sequence ID" value="KAH3726919.1"/>
    <property type="molecule type" value="Genomic_DNA"/>
</dbReference>
<evidence type="ECO:0000313" key="1">
    <source>
        <dbReference type="EMBL" id="KAH3726919.1"/>
    </source>
</evidence>
<comment type="caution">
    <text evidence="1">The sequence shown here is derived from an EMBL/GenBank/DDBJ whole genome shotgun (WGS) entry which is preliminary data.</text>
</comment>
<reference evidence="1" key="2">
    <citation type="submission" date="2020-11" db="EMBL/GenBank/DDBJ databases">
        <authorList>
            <person name="McCartney M.A."/>
            <person name="Auch B."/>
            <person name="Kono T."/>
            <person name="Mallez S."/>
            <person name="Becker A."/>
            <person name="Gohl D.M."/>
            <person name="Silverstein K.A.T."/>
            <person name="Koren S."/>
            <person name="Bechman K.B."/>
            <person name="Herman A."/>
            <person name="Abrahante J.E."/>
            <person name="Garbe J."/>
        </authorList>
    </citation>
    <scope>NUCLEOTIDE SEQUENCE</scope>
    <source>
        <strain evidence="1">Duluth1</strain>
        <tissue evidence="1">Whole animal</tissue>
    </source>
</reference>
<evidence type="ECO:0000313" key="2">
    <source>
        <dbReference type="Proteomes" id="UP000828390"/>
    </source>
</evidence>
<organism evidence="1 2">
    <name type="scientific">Dreissena polymorpha</name>
    <name type="common">Zebra mussel</name>
    <name type="synonym">Mytilus polymorpha</name>
    <dbReference type="NCBI Taxonomy" id="45954"/>
    <lineage>
        <taxon>Eukaryota</taxon>
        <taxon>Metazoa</taxon>
        <taxon>Spiralia</taxon>
        <taxon>Lophotrochozoa</taxon>
        <taxon>Mollusca</taxon>
        <taxon>Bivalvia</taxon>
        <taxon>Autobranchia</taxon>
        <taxon>Heteroconchia</taxon>
        <taxon>Euheterodonta</taxon>
        <taxon>Imparidentia</taxon>
        <taxon>Neoheterodontei</taxon>
        <taxon>Myida</taxon>
        <taxon>Dreissenoidea</taxon>
        <taxon>Dreissenidae</taxon>
        <taxon>Dreissena</taxon>
    </lineage>
</organism>
<accession>A0A9D4CKB0</accession>
<keyword evidence="2" id="KW-1185">Reference proteome</keyword>
<name>A0A9D4CKB0_DREPO</name>
<proteinExistence type="predicted"/>
<sequence>MNASLPSLMEELAALMKSNEKGSKNPNPGKKKIRKMRISLKGKPSEVEEEFVYS</sequence>
<dbReference type="AlphaFoldDB" id="A0A9D4CKB0"/>
<reference evidence="1" key="1">
    <citation type="journal article" date="2019" name="bioRxiv">
        <title>The Genome of the Zebra Mussel, Dreissena polymorpha: A Resource for Invasive Species Research.</title>
        <authorList>
            <person name="McCartney M.A."/>
            <person name="Auch B."/>
            <person name="Kono T."/>
            <person name="Mallez S."/>
            <person name="Zhang Y."/>
            <person name="Obille A."/>
            <person name="Becker A."/>
            <person name="Abrahante J.E."/>
            <person name="Garbe J."/>
            <person name="Badalamenti J.P."/>
            <person name="Herman A."/>
            <person name="Mangelson H."/>
            <person name="Liachko I."/>
            <person name="Sullivan S."/>
            <person name="Sone E.D."/>
            <person name="Koren S."/>
            <person name="Silverstein K.A.T."/>
            <person name="Beckman K.B."/>
            <person name="Gohl D.M."/>
        </authorList>
    </citation>
    <scope>NUCLEOTIDE SEQUENCE</scope>
    <source>
        <strain evidence="1">Duluth1</strain>
        <tissue evidence="1">Whole animal</tissue>
    </source>
</reference>
<gene>
    <name evidence="1" type="ORF">DPMN_052796</name>
</gene>
<protein>
    <submittedName>
        <fullName evidence="1">Uncharacterized protein</fullName>
    </submittedName>
</protein>
<dbReference type="Proteomes" id="UP000828390">
    <property type="component" value="Unassembled WGS sequence"/>
</dbReference>